<dbReference type="Proteomes" id="UP001054945">
    <property type="component" value="Unassembled WGS sequence"/>
</dbReference>
<reference evidence="1 2" key="1">
    <citation type="submission" date="2021-06" db="EMBL/GenBank/DDBJ databases">
        <title>Caerostris extrusa draft genome.</title>
        <authorList>
            <person name="Kono N."/>
            <person name="Arakawa K."/>
        </authorList>
    </citation>
    <scope>NUCLEOTIDE SEQUENCE [LARGE SCALE GENOMIC DNA]</scope>
</reference>
<keyword evidence="2" id="KW-1185">Reference proteome</keyword>
<protein>
    <recommendedName>
        <fullName evidence="3">G domain-containing protein</fullName>
    </recommendedName>
</protein>
<sequence length="145" mass="16230">MPHPSSPPDGIIIFVTASGYAHTVIISLQRILSSFRIAVVPSLIVYGYGNSQTSLSLHDDGSNSPNPKMYIKRRSPVNDDLISSTLDLLNKGKEIVFKDEFKDIILVLGNTGSGKSTFTQWLAGDNTKLISKEVKRRNWRIHYRR</sequence>
<name>A0AAV4VLR1_CAEEX</name>
<dbReference type="InterPro" id="IPR027417">
    <property type="entry name" value="P-loop_NTPase"/>
</dbReference>
<dbReference type="AlphaFoldDB" id="A0AAV4VLR1"/>
<comment type="caution">
    <text evidence="1">The sequence shown here is derived from an EMBL/GenBank/DDBJ whole genome shotgun (WGS) entry which is preliminary data.</text>
</comment>
<proteinExistence type="predicted"/>
<evidence type="ECO:0008006" key="3">
    <source>
        <dbReference type="Google" id="ProtNLM"/>
    </source>
</evidence>
<gene>
    <name evidence="1" type="ORF">CEXT_753871</name>
</gene>
<dbReference type="EMBL" id="BPLR01014655">
    <property type="protein sequence ID" value="GIY70365.1"/>
    <property type="molecule type" value="Genomic_DNA"/>
</dbReference>
<evidence type="ECO:0000313" key="2">
    <source>
        <dbReference type="Proteomes" id="UP001054945"/>
    </source>
</evidence>
<dbReference type="SUPFAM" id="SSF52540">
    <property type="entry name" value="P-loop containing nucleoside triphosphate hydrolases"/>
    <property type="match status" value="1"/>
</dbReference>
<evidence type="ECO:0000313" key="1">
    <source>
        <dbReference type="EMBL" id="GIY70365.1"/>
    </source>
</evidence>
<accession>A0AAV4VLR1</accession>
<organism evidence="1 2">
    <name type="scientific">Caerostris extrusa</name>
    <name type="common">Bark spider</name>
    <name type="synonym">Caerostris bankana</name>
    <dbReference type="NCBI Taxonomy" id="172846"/>
    <lineage>
        <taxon>Eukaryota</taxon>
        <taxon>Metazoa</taxon>
        <taxon>Ecdysozoa</taxon>
        <taxon>Arthropoda</taxon>
        <taxon>Chelicerata</taxon>
        <taxon>Arachnida</taxon>
        <taxon>Araneae</taxon>
        <taxon>Araneomorphae</taxon>
        <taxon>Entelegynae</taxon>
        <taxon>Araneoidea</taxon>
        <taxon>Araneidae</taxon>
        <taxon>Caerostris</taxon>
    </lineage>
</organism>